<keyword evidence="6 8" id="KW-1133">Transmembrane helix</keyword>
<evidence type="ECO:0000256" key="4">
    <source>
        <dbReference type="ARBA" id="ARBA00022692"/>
    </source>
</evidence>
<evidence type="ECO:0000256" key="6">
    <source>
        <dbReference type="ARBA" id="ARBA00022989"/>
    </source>
</evidence>
<evidence type="ECO:0000256" key="1">
    <source>
        <dbReference type="ARBA" id="ARBA00004477"/>
    </source>
</evidence>
<organism evidence="9 10">
    <name type="scientific">Pachysolen tannophilus NRRL Y-2460</name>
    <dbReference type="NCBI Taxonomy" id="669874"/>
    <lineage>
        <taxon>Eukaryota</taxon>
        <taxon>Fungi</taxon>
        <taxon>Dikarya</taxon>
        <taxon>Ascomycota</taxon>
        <taxon>Saccharomycotina</taxon>
        <taxon>Pichiomycetes</taxon>
        <taxon>Pachysolenaceae</taxon>
        <taxon>Pachysolen</taxon>
    </lineage>
</organism>
<dbReference type="EMBL" id="KV454011">
    <property type="protein sequence ID" value="ODV98256.1"/>
    <property type="molecule type" value="Genomic_DNA"/>
</dbReference>
<sequence>MPKKSTAKIPPSASVPTTASVTKAQTVSLYQEVTEAIQVSYKSYLKDISTNKKLKTLDLFLVFLVALGIVQFVFCLLIGTFPFNAFLGGFISTVGQFVLTVSLRLQSTDEENKIFKDISPEKAFGDYVIASLILHFVVYHFIN</sequence>
<comment type="function">
    <text evidence="8">Subunit of the oligosaccharyl transferase (OST) complex that catalyzes the initial transfer of a defined glycan (Glc(3)Man(9)GlcNAc(2) in eukaryotes) from the lipid carrier dolichol-pyrophosphate to an asparagine residue within an Asn-X-Ser/Thr consensus motif in nascent polypeptide chains, the first step in protein N-glycosylation. N-glycosylation occurs cotranslationally and the complex associates with the Sec61 complex at the channel-forming translocon complex that mediates protein translocation across the endoplasmic reticulum (ER). All subunits are required for a maximal enzyme activity.</text>
</comment>
<name>A0A1E4U2M5_PACTA</name>
<evidence type="ECO:0000313" key="10">
    <source>
        <dbReference type="Proteomes" id="UP000094236"/>
    </source>
</evidence>
<reference evidence="10" key="1">
    <citation type="submission" date="2016-05" db="EMBL/GenBank/DDBJ databases">
        <title>Comparative genomics of biotechnologically important yeasts.</title>
        <authorList>
            <consortium name="DOE Joint Genome Institute"/>
            <person name="Riley R."/>
            <person name="Haridas S."/>
            <person name="Wolfe K.H."/>
            <person name="Lopes M.R."/>
            <person name="Hittinger C.T."/>
            <person name="Goker M."/>
            <person name="Salamov A."/>
            <person name="Wisecaver J."/>
            <person name="Long T.M."/>
            <person name="Aerts A.L."/>
            <person name="Barry K."/>
            <person name="Choi C."/>
            <person name="Clum A."/>
            <person name="Coughlan A.Y."/>
            <person name="Deshpande S."/>
            <person name="Douglass A.P."/>
            <person name="Hanson S.J."/>
            <person name="Klenk H.-P."/>
            <person name="Labutti K."/>
            <person name="Lapidus A."/>
            <person name="Lindquist E."/>
            <person name="Lipzen A."/>
            <person name="Meier-Kolthoff J.P."/>
            <person name="Ohm R.A."/>
            <person name="Otillar R.P."/>
            <person name="Pangilinan J."/>
            <person name="Peng Y."/>
            <person name="Rokas A."/>
            <person name="Rosa C.A."/>
            <person name="Scheuner C."/>
            <person name="Sibirny A.A."/>
            <person name="Slot J.C."/>
            <person name="Stielow J.B."/>
            <person name="Sun H."/>
            <person name="Kurtzman C.P."/>
            <person name="Blackwell M."/>
            <person name="Grigoriev I.V."/>
            <person name="Jeffries T.W."/>
        </authorList>
    </citation>
    <scope>NUCLEOTIDE SEQUENCE [LARGE SCALE GENOMIC DNA]</scope>
    <source>
        <strain evidence="10">NRRL Y-2460</strain>
    </source>
</reference>
<dbReference type="PIRSF" id="PIRSF005588">
    <property type="entry name" value="DAD"/>
    <property type="match status" value="1"/>
</dbReference>
<dbReference type="Proteomes" id="UP000094236">
    <property type="component" value="Unassembled WGS sequence"/>
</dbReference>
<proteinExistence type="inferred from homology"/>
<dbReference type="STRING" id="669874.A0A1E4U2M5"/>
<dbReference type="PANTHER" id="PTHR10705">
    <property type="entry name" value="DOLICHYL-DIPHOSPHOOLIGOSACCHARIDE--PROTEIN GLYCOSYLTRANSFERASE SUBUNIT DAD1"/>
    <property type="match status" value="1"/>
</dbReference>
<comment type="caution">
    <text evidence="8">Lacks conserved residue(s) required for the propagation of feature annotation.</text>
</comment>
<keyword evidence="4 8" id="KW-0812">Transmembrane</keyword>
<accession>A0A1E4U2M5</accession>
<dbReference type="InterPro" id="IPR003038">
    <property type="entry name" value="DAD/Ost2"/>
</dbReference>
<dbReference type="OrthoDB" id="445566at2759"/>
<evidence type="ECO:0000256" key="2">
    <source>
        <dbReference type="ARBA" id="ARBA00004922"/>
    </source>
</evidence>
<comment type="similarity">
    <text evidence="3 8">Belongs to the DAD/OST2 family.</text>
</comment>
<dbReference type="PANTHER" id="PTHR10705:SF0">
    <property type="entry name" value="DOLICHYL-DIPHOSPHOOLIGOSACCHARIDE--PROTEIN GLYCOSYLTRANSFERASE SUBUNIT DAD1"/>
    <property type="match status" value="1"/>
</dbReference>
<dbReference type="GO" id="GO:0006487">
    <property type="term" value="P:protein N-linked glycosylation"/>
    <property type="evidence" value="ECO:0007669"/>
    <property type="project" value="TreeGrafter"/>
</dbReference>
<dbReference type="UniPathway" id="UPA00378"/>
<keyword evidence="10" id="KW-1185">Reference proteome</keyword>
<comment type="pathway">
    <text evidence="2 8">Protein modification; protein glycosylation.</text>
</comment>
<dbReference type="AlphaFoldDB" id="A0A1E4U2M5"/>
<dbReference type="Pfam" id="PF02109">
    <property type="entry name" value="DAD"/>
    <property type="match status" value="1"/>
</dbReference>
<evidence type="ECO:0000313" key="9">
    <source>
        <dbReference type="EMBL" id="ODV98256.1"/>
    </source>
</evidence>
<protein>
    <recommendedName>
        <fullName evidence="8">Dolichyl-diphosphooligosaccharide--protein glycosyltransferase subunit OST2</fullName>
        <shortName evidence="8">Oligosaccharyl transferase subunit OST2</shortName>
    </recommendedName>
</protein>
<evidence type="ECO:0000256" key="7">
    <source>
        <dbReference type="ARBA" id="ARBA00023136"/>
    </source>
</evidence>
<keyword evidence="5 8" id="KW-0256">Endoplasmic reticulum</keyword>
<evidence type="ECO:0000256" key="8">
    <source>
        <dbReference type="RuleBase" id="RU361136"/>
    </source>
</evidence>
<feature type="transmembrane region" description="Helical" evidence="8">
    <location>
        <begin position="59"/>
        <end position="79"/>
    </location>
</feature>
<keyword evidence="7 8" id="KW-0472">Membrane</keyword>
<evidence type="ECO:0000256" key="5">
    <source>
        <dbReference type="ARBA" id="ARBA00022824"/>
    </source>
</evidence>
<comment type="subunit">
    <text evidence="8">Component of the oligosaccharyltransferase (OST) complex.</text>
</comment>
<dbReference type="GO" id="GO:0008250">
    <property type="term" value="C:oligosaccharyltransferase complex"/>
    <property type="evidence" value="ECO:0007669"/>
    <property type="project" value="InterPro"/>
</dbReference>
<feature type="transmembrane region" description="Helical" evidence="8">
    <location>
        <begin position="124"/>
        <end position="142"/>
    </location>
</feature>
<gene>
    <name evidence="9" type="ORF">PACTADRAFT_48051</name>
</gene>
<evidence type="ECO:0000256" key="3">
    <source>
        <dbReference type="ARBA" id="ARBA00009386"/>
    </source>
</evidence>
<comment type="subcellular location">
    <subcellularLocation>
        <location evidence="1 8">Endoplasmic reticulum membrane</location>
        <topology evidence="1 8">Multi-pass membrane protein</topology>
    </subcellularLocation>
</comment>